<reference evidence="1" key="1">
    <citation type="submission" date="2020-10" db="EMBL/GenBank/DDBJ databases">
        <authorList>
            <person name="Gilroy R."/>
        </authorList>
    </citation>
    <scope>NUCLEOTIDE SEQUENCE</scope>
    <source>
        <strain evidence="1">ChiSjej1B19-7085</strain>
    </source>
</reference>
<organism evidence="1 2">
    <name type="scientific">Candidatus Gallacutalibacter pullicola</name>
    <dbReference type="NCBI Taxonomy" id="2840830"/>
    <lineage>
        <taxon>Bacteria</taxon>
        <taxon>Bacillati</taxon>
        <taxon>Bacillota</taxon>
        <taxon>Clostridia</taxon>
        <taxon>Eubacteriales</taxon>
        <taxon>Candidatus Gallacutalibacter</taxon>
    </lineage>
</organism>
<protein>
    <recommendedName>
        <fullName evidence="3">Phage protein, HK97 gp10 family</fullName>
    </recommendedName>
</protein>
<evidence type="ECO:0000313" key="1">
    <source>
        <dbReference type="EMBL" id="HIR57133.1"/>
    </source>
</evidence>
<dbReference type="AlphaFoldDB" id="A0A9D1DQJ5"/>
<evidence type="ECO:0000313" key="2">
    <source>
        <dbReference type="Proteomes" id="UP000886785"/>
    </source>
</evidence>
<sequence>MKKLSAISGKGADEAAKRAVYVGAGYMAERIKESLRSVVSENATGDLENSLGIAPIQLDKQGNWGTKIGFSGYDRKGVANPMKARILESGSSKQRKRPFLAPAVKKYRKIAEEKMNNEAEIIIESYLK</sequence>
<accession>A0A9D1DQJ5</accession>
<reference evidence="1" key="2">
    <citation type="journal article" date="2021" name="PeerJ">
        <title>Extensive microbial diversity within the chicken gut microbiome revealed by metagenomics and culture.</title>
        <authorList>
            <person name="Gilroy R."/>
            <person name="Ravi A."/>
            <person name="Getino M."/>
            <person name="Pursley I."/>
            <person name="Horton D.L."/>
            <person name="Alikhan N.F."/>
            <person name="Baker D."/>
            <person name="Gharbi K."/>
            <person name="Hall N."/>
            <person name="Watson M."/>
            <person name="Adriaenssens E.M."/>
            <person name="Foster-Nyarko E."/>
            <person name="Jarju S."/>
            <person name="Secka A."/>
            <person name="Antonio M."/>
            <person name="Oren A."/>
            <person name="Chaudhuri R.R."/>
            <person name="La Ragione R."/>
            <person name="Hildebrand F."/>
            <person name="Pallen M.J."/>
        </authorList>
    </citation>
    <scope>NUCLEOTIDE SEQUENCE</scope>
    <source>
        <strain evidence="1">ChiSjej1B19-7085</strain>
    </source>
</reference>
<dbReference type="NCBIfam" id="TIGR01725">
    <property type="entry name" value="phge_HK97_gp10"/>
    <property type="match status" value="1"/>
</dbReference>
<comment type="caution">
    <text evidence="1">The sequence shown here is derived from an EMBL/GenBank/DDBJ whole genome shotgun (WGS) entry which is preliminary data.</text>
</comment>
<proteinExistence type="predicted"/>
<dbReference type="EMBL" id="DVHF01000064">
    <property type="protein sequence ID" value="HIR57133.1"/>
    <property type="molecule type" value="Genomic_DNA"/>
</dbReference>
<gene>
    <name evidence="1" type="ORF">IAA54_05640</name>
</gene>
<dbReference type="Proteomes" id="UP000886785">
    <property type="component" value="Unassembled WGS sequence"/>
</dbReference>
<dbReference type="InterPro" id="IPR010064">
    <property type="entry name" value="HK97-gp10_tail"/>
</dbReference>
<evidence type="ECO:0008006" key="3">
    <source>
        <dbReference type="Google" id="ProtNLM"/>
    </source>
</evidence>
<name>A0A9D1DQJ5_9FIRM</name>